<dbReference type="Proteomes" id="UP000067422">
    <property type="component" value="Chromosome 1"/>
</dbReference>
<sequence>MKKYNLRKALKLFIKHLYLKSVYGLFKLLKLEKGSFIFSSFYGEQYSGDPKAIYETLRDYNYGKRIVWVLNSNEIIDDCVIVKRYSLRHFYYLATSEFRVDNCQESYLLKPKPESIYLQTWHGTPLKKIAQDIEDNKFSRIKKDWFKDANSWSYLLSSSDNIASKLSNAFSISRDRVLEIGYPRNDLFFSCSNEKMQEIKNELGLSKRKKVILYAPTFRDGNSKFDLNLDLDVLNKKLGNDYIFLIRMHSNIKRSSMLSYEKNIIDVSNYHDVQNLMLISDVLVTDYSSLFFDYAILKRKMIFYAYDLEEYESVCRGFYYNYKEFVPGDLVYNQNELIDSIFDESFDLQRVIDFNREFNPNSDNVSESVLRKLGVIDD</sequence>
<dbReference type="PANTHER" id="PTHR37316:SF3">
    <property type="entry name" value="TEICHOIC ACID GLYCEROL-PHOSPHATE TRANSFERASE"/>
    <property type="match status" value="1"/>
</dbReference>
<protein>
    <submittedName>
        <fullName evidence="7">CDP-glycerol--glycerophosphate glycerophosphotransferase</fullName>
    </submittedName>
</protein>
<accession>A0ABM5XY99</accession>
<dbReference type="InterPro" id="IPR007554">
    <property type="entry name" value="Glycerophosphate_synth"/>
</dbReference>
<reference evidence="7" key="1">
    <citation type="submission" date="2018-01" db="EMBL/GenBank/DDBJ databases">
        <title>FDA dAtabase for Regulatory Grade micrObial Sequences (FDA-ARGOS): Supporting development and validation of Infectious Disease Dx tests.</title>
        <authorList>
            <person name="Hoffmann M."/>
            <person name="Allard M."/>
            <person name="Evans P."/>
            <person name="Brown E."/>
            <person name="Tallon L."/>
            <person name="Sadzewicz L."/>
            <person name="Sengamalay N."/>
            <person name="Ott S."/>
            <person name="Godinez A."/>
            <person name="Nagaraj S."/>
            <person name="Vyas G."/>
            <person name="Aluvathingal J."/>
            <person name="Nadendla S."/>
            <person name="Geyer C."/>
            <person name="Sichtig H."/>
        </authorList>
    </citation>
    <scope>NUCLEOTIDE SEQUENCE</scope>
    <source>
        <strain evidence="7">FDAARGOS_107</strain>
    </source>
</reference>
<evidence type="ECO:0000256" key="5">
    <source>
        <dbReference type="ARBA" id="ARBA00022944"/>
    </source>
</evidence>
<evidence type="ECO:0000256" key="1">
    <source>
        <dbReference type="ARBA" id="ARBA00004202"/>
    </source>
</evidence>
<keyword evidence="5" id="KW-0777">Teichoic acid biosynthesis</keyword>
<dbReference type="EMBL" id="CP014038">
    <property type="protein sequence ID" value="AMF98140.1"/>
    <property type="molecule type" value="Genomic_DNA"/>
</dbReference>
<keyword evidence="4" id="KW-0808">Transferase</keyword>
<comment type="similarity">
    <text evidence="2">Belongs to the CDP-glycerol glycerophosphotransferase family.</text>
</comment>
<evidence type="ECO:0000256" key="2">
    <source>
        <dbReference type="ARBA" id="ARBA00010488"/>
    </source>
</evidence>
<dbReference type="SUPFAM" id="SSF53756">
    <property type="entry name" value="UDP-Glycosyltransferase/glycogen phosphorylase"/>
    <property type="match status" value="1"/>
</dbReference>
<dbReference type="Pfam" id="PF04464">
    <property type="entry name" value="Glyphos_transf"/>
    <property type="match status" value="1"/>
</dbReference>
<dbReference type="InterPro" id="IPR051612">
    <property type="entry name" value="Teichoic_Acid_Biosynth"/>
</dbReference>
<proteinExistence type="inferred from homology"/>
<dbReference type="PANTHER" id="PTHR37316">
    <property type="entry name" value="TEICHOIC ACID GLYCEROL-PHOSPHATE PRIMASE"/>
    <property type="match status" value="1"/>
</dbReference>
<evidence type="ECO:0000256" key="3">
    <source>
        <dbReference type="ARBA" id="ARBA00022475"/>
    </source>
</evidence>
<keyword evidence="8" id="KW-1185">Reference proteome</keyword>
<gene>
    <name evidence="7" type="ORF">AL538_10705</name>
</gene>
<dbReference type="Gene3D" id="3.40.50.11820">
    <property type="match status" value="1"/>
</dbReference>
<keyword evidence="3" id="KW-1003">Cell membrane</keyword>
<name>A0ABM5XY99_VIBHA</name>
<keyword evidence="6" id="KW-0472">Membrane</keyword>
<dbReference type="InterPro" id="IPR043148">
    <property type="entry name" value="TagF_C"/>
</dbReference>
<evidence type="ECO:0000313" key="8">
    <source>
        <dbReference type="Proteomes" id="UP000067422"/>
    </source>
</evidence>
<organism evidence="7 8">
    <name type="scientific">Vibrio harveyi</name>
    <name type="common">Beneckea harveyi</name>
    <dbReference type="NCBI Taxonomy" id="669"/>
    <lineage>
        <taxon>Bacteria</taxon>
        <taxon>Pseudomonadati</taxon>
        <taxon>Pseudomonadota</taxon>
        <taxon>Gammaproteobacteria</taxon>
        <taxon>Vibrionales</taxon>
        <taxon>Vibrionaceae</taxon>
        <taxon>Vibrio</taxon>
    </lineage>
</organism>
<comment type="subcellular location">
    <subcellularLocation>
        <location evidence="1">Cell membrane</location>
        <topology evidence="1">Peripheral membrane protein</topology>
    </subcellularLocation>
</comment>
<evidence type="ECO:0000256" key="4">
    <source>
        <dbReference type="ARBA" id="ARBA00022679"/>
    </source>
</evidence>
<evidence type="ECO:0000256" key="6">
    <source>
        <dbReference type="ARBA" id="ARBA00023136"/>
    </source>
</evidence>
<dbReference type="InterPro" id="IPR043149">
    <property type="entry name" value="TagF_N"/>
</dbReference>
<dbReference type="Gene3D" id="3.40.50.12580">
    <property type="match status" value="1"/>
</dbReference>
<dbReference type="RefSeq" id="WP_061065554.1">
    <property type="nucleotide sequence ID" value="NZ_CP014038.2"/>
</dbReference>
<evidence type="ECO:0000313" key="7">
    <source>
        <dbReference type="EMBL" id="AMF98140.1"/>
    </source>
</evidence>